<dbReference type="RefSeq" id="XP_025493885.1">
    <property type="nucleotide sequence ID" value="XM_025638310.1"/>
</dbReference>
<dbReference type="EMBL" id="KZ821688">
    <property type="protein sequence ID" value="PYH83685.1"/>
    <property type="molecule type" value="Genomic_DNA"/>
</dbReference>
<gene>
    <name evidence="1" type="ORF">BO82DRAFT_38740</name>
</gene>
<sequence>MHRERKATSWPAVGPFLADLGTAIGDCRGLHRPCYASRCKGGFRFGPIQSEYEYPSFFCSSQSPGTRPDTRECDKSKVESDPVASYRFRYTSGDITGAGQLARLSRVGADDAERKQMIAFPLIVDGNDRQEHSAQE</sequence>
<proteinExistence type="predicted"/>
<protein>
    <submittedName>
        <fullName evidence="1">Uncharacterized protein</fullName>
    </submittedName>
</protein>
<reference evidence="1 2" key="1">
    <citation type="submission" date="2016-12" db="EMBL/GenBank/DDBJ databases">
        <title>The genomes of Aspergillus section Nigri reveals drivers in fungal speciation.</title>
        <authorList>
            <consortium name="DOE Joint Genome Institute"/>
            <person name="Vesth T.C."/>
            <person name="Nybo J."/>
            <person name="Theobald S."/>
            <person name="Brandl J."/>
            <person name="Frisvad J.C."/>
            <person name="Nielsen K.F."/>
            <person name="Lyhne E.K."/>
            <person name="Kogle M.E."/>
            <person name="Kuo A."/>
            <person name="Riley R."/>
            <person name="Clum A."/>
            <person name="Nolan M."/>
            <person name="Lipzen A."/>
            <person name="Salamov A."/>
            <person name="Henrissat B."/>
            <person name="Wiebenga A."/>
            <person name="De Vries R.P."/>
            <person name="Grigoriev I.V."/>
            <person name="Mortensen U.H."/>
            <person name="Andersen M.R."/>
            <person name="Baker S.E."/>
        </authorList>
    </citation>
    <scope>NUCLEOTIDE SEQUENCE [LARGE SCALE GENOMIC DNA]</scope>
    <source>
        <strain evidence="1 2">CBS 121591</strain>
    </source>
</reference>
<name>A0A319CDD5_9EURO</name>
<dbReference type="AlphaFoldDB" id="A0A319CDD5"/>
<dbReference type="GeneID" id="37141052"/>
<organism evidence="1 2">
    <name type="scientific">Aspergillus uvarum CBS 121591</name>
    <dbReference type="NCBI Taxonomy" id="1448315"/>
    <lineage>
        <taxon>Eukaryota</taxon>
        <taxon>Fungi</taxon>
        <taxon>Dikarya</taxon>
        <taxon>Ascomycota</taxon>
        <taxon>Pezizomycotina</taxon>
        <taxon>Eurotiomycetes</taxon>
        <taxon>Eurotiomycetidae</taxon>
        <taxon>Eurotiales</taxon>
        <taxon>Aspergillaceae</taxon>
        <taxon>Aspergillus</taxon>
        <taxon>Aspergillus subgen. Circumdati</taxon>
    </lineage>
</organism>
<keyword evidence="2" id="KW-1185">Reference proteome</keyword>
<evidence type="ECO:0000313" key="1">
    <source>
        <dbReference type="EMBL" id="PYH83685.1"/>
    </source>
</evidence>
<accession>A0A319CDD5</accession>
<dbReference type="VEuPathDB" id="FungiDB:BO82DRAFT_38740"/>
<dbReference type="Proteomes" id="UP000248340">
    <property type="component" value="Unassembled WGS sequence"/>
</dbReference>
<evidence type="ECO:0000313" key="2">
    <source>
        <dbReference type="Proteomes" id="UP000248340"/>
    </source>
</evidence>